<reference evidence="2" key="1">
    <citation type="journal article" date="2019" name="Int. J. Syst. Evol. Microbiol.">
        <title>The Global Catalogue of Microorganisms (GCM) 10K type strain sequencing project: providing services to taxonomists for standard genome sequencing and annotation.</title>
        <authorList>
            <consortium name="The Broad Institute Genomics Platform"/>
            <consortium name="The Broad Institute Genome Sequencing Center for Infectious Disease"/>
            <person name="Wu L."/>
            <person name="Ma J."/>
        </authorList>
    </citation>
    <scope>NUCLEOTIDE SEQUENCE [LARGE SCALE GENOMIC DNA]</scope>
    <source>
        <strain evidence="2">CGMCC 4.6946</strain>
    </source>
</reference>
<comment type="caution">
    <text evidence="1">The sequence shown here is derived from an EMBL/GenBank/DDBJ whole genome shotgun (WGS) entry which is preliminary data.</text>
</comment>
<name>A0ABV9TLL9_9MICC</name>
<sequence length="112" mass="12330">SAPSAPDPTRITPILYTTQKDLTAQNRVDRDDGRFCDRGDDRLEGARERWLAQGKEYGVSLVESGGLLNQLTKTVLESAPEAELTAYLCHDHGQTVIAAIMRDCTRVKAVLT</sequence>
<feature type="non-terminal residue" evidence="1">
    <location>
        <position position="1"/>
    </location>
</feature>
<proteinExistence type="predicted"/>
<gene>
    <name evidence="1" type="ORF">ACFPCS_15320</name>
</gene>
<accession>A0ABV9TLL9</accession>
<dbReference type="Proteomes" id="UP001595797">
    <property type="component" value="Unassembled WGS sequence"/>
</dbReference>
<organism evidence="1 2">
    <name type="scientific">Kocuria oceani</name>
    <dbReference type="NCBI Taxonomy" id="988827"/>
    <lineage>
        <taxon>Bacteria</taxon>
        <taxon>Bacillati</taxon>
        <taxon>Actinomycetota</taxon>
        <taxon>Actinomycetes</taxon>
        <taxon>Micrococcales</taxon>
        <taxon>Micrococcaceae</taxon>
        <taxon>Kocuria</taxon>
    </lineage>
</organism>
<dbReference type="EMBL" id="JBHSIW010000023">
    <property type="protein sequence ID" value="MFC4904938.1"/>
    <property type="molecule type" value="Genomic_DNA"/>
</dbReference>
<protein>
    <submittedName>
        <fullName evidence="1">Uncharacterized protein</fullName>
    </submittedName>
</protein>
<evidence type="ECO:0000313" key="1">
    <source>
        <dbReference type="EMBL" id="MFC4904938.1"/>
    </source>
</evidence>
<evidence type="ECO:0000313" key="2">
    <source>
        <dbReference type="Proteomes" id="UP001595797"/>
    </source>
</evidence>
<keyword evidence="2" id="KW-1185">Reference proteome</keyword>